<keyword evidence="4 6" id="KW-0418">Kinase</keyword>
<dbReference type="InterPro" id="IPR043129">
    <property type="entry name" value="ATPase_NBD"/>
</dbReference>
<dbReference type="Pfam" id="PF00370">
    <property type="entry name" value="FGGY_N"/>
    <property type="match status" value="1"/>
</dbReference>
<name>A0A329L5H7_9MYCO</name>
<evidence type="ECO:0000256" key="2">
    <source>
        <dbReference type="ARBA" id="ARBA00022629"/>
    </source>
</evidence>
<evidence type="ECO:0000256" key="4">
    <source>
        <dbReference type="ARBA" id="ARBA00022777"/>
    </source>
</evidence>
<dbReference type="GO" id="GO:0016301">
    <property type="term" value="F:kinase activity"/>
    <property type="evidence" value="ECO:0007669"/>
    <property type="project" value="UniProtKB-KW"/>
</dbReference>
<dbReference type="InterPro" id="IPR018484">
    <property type="entry name" value="FGGY_N"/>
</dbReference>
<evidence type="ECO:0000256" key="3">
    <source>
        <dbReference type="ARBA" id="ARBA00022679"/>
    </source>
</evidence>
<evidence type="ECO:0000259" key="5">
    <source>
        <dbReference type="Pfam" id="PF00370"/>
    </source>
</evidence>
<feature type="non-terminal residue" evidence="6">
    <location>
        <position position="100"/>
    </location>
</feature>
<keyword evidence="2" id="KW-0859">Xylose metabolism</keyword>
<comment type="caution">
    <text evidence="6">The sequence shown here is derived from an EMBL/GenBank/DDBJ whole genome shotgun (WGS) entry which is preliminary data.</text>
</comment>
<evidence type="ECO:0000313" key="7">
    <source>
        <dbReference type="Proteomes" id="UP000250915"/>
    </source>
</evidence>
<keyword evidence="3" id="KW-0808">Transferase</keyword>
<dbReference type="RefSeq" id="WP_240631900.1">
    <property type="nucleotide sequence ID" value="NZ_QMEV01000138.1"/>
</dbReference>
<dbReference type="PANTHER" id="PTHR43095">
    <property type="entry name" value="SUGAR KINASE"/>
    <property type="match status" value="1"/>
</dbReference>
<dbReference type="PANTHER" id="PTHR43095:SF5">
    <property type="entry name" value="XYLULOSE KINASE"/>
    <property type="match status" value="1"/>
</dbReference>
<dbReference type="InterPro" id="IPR050406">
    <property type="entry name" value="FGGY_Carb_Kinase"/>
</dbReference>
<organism evidence="6 7">
    <name type="scientific">Mycobacterium colombiense</name>
    <dbReference type="NCBI Taxonomy" id="339268"/>
    <lineage>
        <taxon>Bacteria</taxon>
        <taxon>Bacillati</taxon>
        <taxon>Actinomycetota</taxon>
        <taxon>Actinomycetes</taxon>
        <taxon>Mycobacteriales</taxon>
        <taxon>Mycobacteriaceae</taxon>
        <taxon>Mycobacterium</taxon>
        <taxon>Mycobacterium avium complex (MAC)</taxon>
    </lineage>
</organism>
<dbReference type="AlphaFoldDB" id="A0A329L5H7"/>
<sequence length="100" mass="10250">MTLVAGIDSSTQSCKVLVCDAATGRVVREGHASHPNNTEIDPAAWESATRQAIAAAGGLDGVDAVAVGAQQHGMVCLDATGRVVRPALLWNDVRSADAAR</sequence>
<dbReference type="EMBL" id="QMEV01000138">
    <property type="protein sequence ID" value="RAV01622.1"/>
    <property type="molecule type" value="Genomic_DNA"/>
</dbReference>
<evidence type="ECO:0000256" key="1">
    <source>
        <dbReference type="ARBA" id="ARBA00009156"/>
    </source>
</evidence>
<proteinExistence type="inferred from homology"/>
<protein>
    <submittedName>
        <fullName evidence="6">Xylulose kinase</fullName>
    </submittedName>
</protein>
<dbReference type="SUPFAM" id="SSF53067">
    <property type="entry name" value="Actin-like ATPase domain"/>
    <property type="match status" value="1"/>
</dbReference>
<comment type="similarity">
    <text evidence="1">Belongs to the FGGY kinase family.</text>
</comment>
<feature type="domain" description="Carbohydrate kinase FGGY N-terminal" evidence="5">
    <location>
        <begin position="4"/>
        <end position="98"/>
    </location>
</feature>
<evidence type="ECO:0000313" key="6">
    <source>
        <dbReference type="EMBL" id="RAV01622.1"/>
    </source>
</evidence>
<gene>
    <name evidence="6" type="ORF">DQP57_26335</name>
</gene>
<accession>A0A329L5H7</accession>
<reference evidence="6 7" key="1">
    <citation type="submission" date="2018-06" db="EMBL/GenBank/DDBJ databases">
        <title>NTM in soil in Japan.</title>
        <authorList>
            <person name="Ohya K."/>
        </authorList>
    </citation>
    <scope>NUCLEOTIDE SEQUENCE [LARGE SCALE GENOMIC DNA]</scope>
    <source>
        <strain evidence="6 7">GF28</strain>
    </source>
</reference>
<dbReference type="GO" id="GO:0042732">
    <property type="term" value="P:D-xylose metabolic process"/>
    <property type="evidence" value="ECO:0007669"/>
    <property type="project" value="UniProtKB-KW"/>
</dbReference>
<dbReference type="Proteomes" id="UP000250915">
    <property type="component" value="Unassembled WGS sequence"/>
</dbReference>
<keyword evidence="2" id="KW-0119">Carbohydrate metabolism</keyword>
<dbReference type="Gene3D" id="3.30.420.40">
    <property type="match status" value="1"/>
</dbReference>